<sequence length="176" mass="19350">MNGTGLFAECAEVMGREGWHALIIGKMSDGKVAFESSLRFGGFFGNEFINETAKNTAIQIFSNADGLLEKDLQTGLHLGAFMDDFDGMALRVLALDIVLSTKQNGTEWCKKKCFSPSYGLDPTPFNTPDAQNAVTEQSRLTTAYSRLLTGTPTSELKPRHPKDHLAQAVPILWYKT</sequence>
<evidence type="ECO:0000313" key="1">
    <source>
        <dbReference type="Proteomes" id="UP000050741"/>
    </source>
</evidence>
<reference evidence="2" key="3">
    <citation type="submission" date="2016-06" db="UniProtKB">
        <authorList>
            <consortium name="WormBaseParasite"/>
        </authorList>
    </citation>
    <scope>IDENTIFICATION</scope>
</reference>
<name>A0A183C6P4_GLOPA</name>
<reference evidence="1" key="1">
    <citation type="submission" date="2013-12" db="EMBL/GenBank/DDBJ databases">
        <authorList>
            <person name="Aslett M."/>
        </authorList>
    </citation>
    <scope>NUCLEOTIDE SEQUENCE [LARGE SCALE GENOMIC DNA]</scope>
    <source>
        <strain evidence="1">Lindley</strain>
    </source>
</reference>
<dbReference type="Proteomes" id="UP000050741">
    <property type="component" value="Unassembled WGS sequence"/>
</dbReference>
<keyword evidence="1" id="KW-1185">Reference proteome</keyword>
<dbReference type="WBParaSite" id="GPLIN_000854000">
    <property type="protein sequence ID" value="GPLIN_000854000"/>
    <property type="gene ID" value="GPLIN_000854000"/>
</dbReference>
<organism evidence="1 2">
    <name type="scientific">Globodera pallida</name>
    <name type="common">Potato cyst nematode worm</name>
    <name type="synonym">Heterodera pallida</name>
    <dbReference type="NCBI Taxonomy" id="36090"/>
    <lineage>
        <taxon>Eukaryota</taxon>
        <taxon>Metazoa</taxon>
        <taxon>Ecdysozoa</taxon>
        <taxon>Nematoda</taxon>
        <taxon>Chromadorea</taxon>
        <taxon>Rhabditida</taxon>
        <taxon>Tylenchina</taxon>
        <taxon>Tylenchomorpha</taxon>
        <taxon>Tylenchoidea</taxon>
        <taxon>Heteroderidae</taxon>
        <taxon>Heteroderinae</taxon>
        <taxon>Globodera</taxon>
    </lineage>
</organism>
<dbReference type="AlphaFoldDB" id="A0A183C6P4"/>
<protein>
    <submittedName>
        <fullName evidence="2">NAD_binding_2 domain-containing protein</fullName>
    </submittedName>
</protein>
<proteinExistence type="predicted"/>
<reference evidence="1" key="2">
    <citation type="submission" date="2014-05" db="EMBL/GenBank/DDBJ databases">
        <title>The genome and life-stage specific transcriptomes of Globodera pallida elucidate key aspects of plant parasitism by a cyst nematode.</title>
        <authorList>
            <person name="Cotton J.A."/>
            <person name="Lilley C.J."/>
            <person name="Jones L.M."/>
            <person name="Kikuchi T."/>
            <person name="Reid A.J."/>
            <person name="Thorpe P."/>
            <person name="Tsai I.J."/>
            <person name="Beasley H."/>
            <person name="Blok V."/>
            <person name="Cock P.J.A."/>
            <person name="Van den Akker S.E."/>
            <person name="Holroyd N."/>
            <person name="Hunt M."/>
            <person name="Mantelin S."/>
            <person name="Naghra H."/>
            <person name="Pain A."/>
            <person name="Palomares-Rius J.E."/>
            <person name="Zarowiecki M."/>
            <person name="Berriman M."/>
            <person name="Jones J.T."/>
            <person name="Urwin P.E."/>
        </authorList>
    </citation>
    <scope>NUCLEOTIDE SEQUENCE [LARGE SCALE GENOMIC DNA]</scope>
    <source>
        <strain evidence="1">Lindley</strain>
    </source>
</reference>
<evidence type="ECO:0000313" key="2">
    <source>
        <dbReference type="WBParaSite" id="GPLIN_000854000"/>
    </source>
</evidence>
<accession>A0A183C6P4</accession>